<dbReference type="EMBL" id="JAGIOO010000001">
    <property type="protein sequence ID" value="MBP2475580.1"/>
    <property type="molecule type" value="Genomic_DNA"/>
</dbReference>
<organism evidence="2 3">
    <name type="scientific">Crossiella equi</name>
    <dbReference type="NCBI Taxonomy" id="130796"/>
    <lineage>
        <taxon>Bacteria</taxon>
        <taxon>Bacillati</taxon>
        <taxon>Actinomycetota</taxon>
        <taxon>Actinomycetes</taxon>
        <taxon>Pseudonocardiales</taxon>
        <taxon>Pseudonocardiaceae</taxon>
        <taxon>Crossiella</taxon>
    </lineage>
</organism>
<sequence>MGSVEDEIRVLRERVRVLSDRAEISALVDAYALSLDERRFDPVTAAGLFTPGVEFDLAVGGSTGLDGYAEASRELFGGFAFSQHVTANHVIELGGDRARVRWNAIVTHVHGVAEQVFGVGGLFTAVVERTVGGWRFARIELRAGWTTGSAPVSPPGG</sequence>
<dbReference type="SUPFAM" id="SSF54427">
    <property type="entry name" value="NTF2-like"/>
    <property type="match status" value="1"/>
</dbReference>
<reference evidence="2 3" key="1">
    <citation type="submission" date="2021-03" db="EMBL/GenBank/DDBJ databases">
        <title>Sequencing the genomes of 1000 actinobacteria strains.</title>
        <authorList>
            <person name="Klenk H.-P."/>
        </authorList>
    </citation>
    <scope>NUCLEOTIDE SEQUENCE [LARGE SCALE GENOMIC DNA]</scope>
    <source>
        <strain evidence="2 3">DSM 44580</strain>
    </source>
</reference>
<proteinExistence type="predicted"/>
<dbReference type="Pfam" id="PF13577">
    <property type="entry name" value="SnoaL_4"/>
    <property type="match status" value="1"/>
</dbReference>
<evidence type="ECO:0000259" key="1">
    <source>
        <dbReference type="Pfam" id="PF13577"/>
    </source>
</evidence>
<gene>
    <name evidence="2" type="ORF">JOF53_004452</name>
</gene>
<evidence type="ECO:0000313" key="2">
    <source>
        <dbReference type="EMBL" id="MBP2475580.1"/>
    </source>
</evidence>
<comment type="caution">
    <text evidence="2">The sequence shown here is derived from an EMBL/GenBank/DDBJ whole genome shotgun (WGS) entry which is preliminary data.</text>
</comment>
<accession>A0ABS5AG82</accession>
<protein>
    <recommendedName>
        <fullName evidence="1">SnoaL-like domain-containing protein</fullName>
    </recommendedName>
</protein>
<dbReference type="RefSeq" id="WP_158103329.1">
    <property type="nucleotide sequence ID" value="NZ_JAGIOO010000001.1"/>
</dbReference>
<keyword evidence="3" id="KW-1185">Reference proteome</keyword>
<evidence type="ECO:0000313" key="3">
    <source>
        <dbReference type="Proteomes" id="UP001519363"/>
    </source>
</evidence>
<dbReference type="Proteomes" id="UP001519363">
    <property type="component" value="Unassembled WGS sequence"/>
</dbReference>
<name>A0ABS5AG82_9PSEU</name>
<dbReference type="Gene3D" id="3.10.450.50">
    <property type="match status" value="1"/>
</dbReference>
<dbReference type="InterPro" id="IPR032710">
    <property type="entry name" value="NTF2-like_dom_sf"/>
</dbReference>
<feature type="domain" description="SnoaL-like" evidence="1">
    <location>
        <begin position="17"/>
        <end position="138"/>
    </location>
</feature>
<dbReference type="InterPro" id="IPR037401">
    <property type="entry name" value="SnoaL-like"/>
</dbReference>